<keyword evidence="1" id="KW-0678">Repressor</keyword>
<dbReference type="InterPro" id="IPR040356">
    <property type="entry name" value="SPEAR"/>
</dbReference>
<reference evidence="5 6" key="1">
    <citation type="journal article" date="2021" name="Comput. Struct. Biotechnol. J.">
        <title>De novo genome assembly of the potent medicinal plant Rehmannia glutinosa using nanopore technology.</title>
        <authorList>
            <person name="Ma L."/>
            <person name="Dong C."/>
            <person name="Song C."/>
            <person name="Wang X."/>
            <person name="Zheng X."/>
            <person name="Niu Y."/>
            <person name="Chen S."/>
            <person name="Feng W."/>
        </authorList>
    </citation>
    <scope>NUCLEOTIDE SEQUENCE [LARGE SCALE GENOMIC DNA]</scope>
    <source>
        <strain evidence="5">DH-2019</strain>
    </source>
</reference>
<keyword evidence="2" id="KW-0805">Transcription regulation</keyword>
<keyword evidence="6" id="KW-1185">Reference proteome</keyword>
<accession>A0ABR0VE37</accession>
<proteinExistence type="predicted"/>
<evidence type="ECO:0000256" key="4">
    <source>
        <dbReference type="SAM" id="MobiDB-lite"/>
    </source>
</evidence>
<dbReference type="PANTHER" id="PTHR33388:SF1">
    <property type="entry name" value="PROTEIN SPEAR2"/>
    <property type="match status" value="1"/>
</dbReference>
<keyword evidence="3" id="KW-0804">Transcription</keyword>
<name>A0ABR0VE37_REHGL</name>
<evidence type="ECO:0000313" key="5">
    <source>
        <dbReference type="EMBL" id="KAK6132660.1"/>
    </source>
</evidence>
<evidence type="ECO:0000256" key="3">
    <source>
        <dbReference type="ARBA" id="ARBA00023163"/>
    </source>
</evidence>
<feature type="compositionally biased region" description="Gly residues" evidence="4">
    <location>
        <begin position="12"/>
        <end position="24"/>
    </location>
</feature>
<sequence>MAQEEHILGCSYSGGGGNGGGGGENSFRSKKIKQKKVPQRGLGVAQLEKIRLEEQQKKEGKNAISDNTTPFLLCPNFRPSICPSVEIRHENSVQMSKKLNAGGGEVVVSETILSPLTRNWPKSWNGEYNLGGEDMSHNLIAFEPQLNLKTSILPQKSHQFQRHSSCSSLLQVKSSSGISSSVLNSQMEPPSNQNFHCNNYTLTEENKMVGMKRSYPFSLEKGVSISNPPEKYTNEVTSENRRSIGDFLTLAPPEVASPPLNLKHKHLLDYSDHQLSKEYGKSQIHEAGPSGLVVESFSFFPIKIQTNQRTTHVSNGNGENGETIDLNLKL</sequence>
<evidence type="ECO:0008006" key="7">
    <source>
        <dbReference type="Google" id="ProtNLM"/>
    </source>
</evidence>
<comment type="caution">
    <text evidence="5">The sequence shown here is derived from an EMBL/GenBank/DDBJ whole genome shotgun (WGS) entry which is preliminary data.</text>
</comment>
<organism evidence="5 6">
    <name type="scientific">Rehmannia glutinosa</name>
    <name type="common">Chinese foxglove</name>
    <dbReference type="NCBI Taxonomy" id="99300"/>
    <lineage>
        <taxon>Eukaryota</taxon>
        <taxon>Viridiplantae</taxon>
        <taxon>Streptophyta</taxon>
        <taxon>Embryophyta</taxon>
        <taxon>Tracheophyta</taxon>
        <taxon>Spermatophyta</taxon>
        <taxon>Magnoliopsida</taxon>
        <taxon>eudicotyledons</taxon>
        <taxon>Gunneridae</taxon>
        <taxon>Pentapetalae</taxon>
        <taxon>asterids</taxon>
        <taxon>lamiids</taxon>
        <taxon>Lamiales</taxon>
        <taxon>Orobanchaceae</taxon>
        <taxon>Rehmannieae</taxon>
        <taxon>Rehmannia</taxon>
    </lineage>
</organism>
<dbReference type="Proteomes" id="UP001318860">
    <property type="component" value="Unassembled WGS sequence"/>
</dbReference>
<gene>
    <name evidence="5" type="ORF">DH2020_033612</name>
</gene>
<feature type="region of interest" description="Disordered" evidence="4">
    <location>
        <begin position="1"/>
        <end position="41"/>
    </location>
</feature>
<evidence type="ECO:0000313" key="6">
    <source>
        <dbReference type="Proteomes" id="UP001318860"/>
    </source>
</evidence>
<evidence type="ECO:0000256" key="1">
    <source>
        <dbReference type="ARBA" id="ARBA00022491"/>
    </source>
</evidence>
<feature type="region of interest" description="Disordered" evidence="4">
    <location>
        <begin position="311"/>
        <end position="330"/>
    </location>
</feature>
<evidence type="ECO:0000256" key="2">
    <source>
        <dbReference type="ARBA" id="ARBA00023015"/>
    </source>
</evidence>
<dbReference type="EMBL" id="JABTTQ020001248">
    <property type="protein sequence ID" value="KAK6132660.1"/>
    <property type="molecule type" value="Genomic_DNA"/>
</dbReference>
<protein>
    <recommendedName>
        <fullName evidence="7">SPOROCYTELESS-like EAR-containing protein</fullName>
    </recommendedName>
</protein>
<feature type="compositionally biased region" description="Basic residues" evidence="4">
    <location>
        <begin position="28"/>
        <end position="38"/>
    </location>
</feature>
<dbReference type="PANTHER" id="PTHR33388">
    <property type="entry name" value="OS01G0212500 PROTEIN"/>
    <property type="match status" value="1"/>
</dbReference>